<evidence type="ECO:0000313" key="5">
    <source>
        <dbReference type="Proteomes" id="UP000192790"/>
    </source>
</evidence>
<dbReference type="Gene3D" id="3.30.1120.40">
    <property type="entry name" value="Stage V sporulation protein G"/>
    <property type="match status" value="1"/>
</dbReference>
<dbReference type="AlphaFoldDB" id="A0A1W2BW72"/>
<sequence length="90" mass="9983">MKITEIKIRKTEVSPKLRAVVSVTFDDEFVVHDIKVIDGGDRLFLAMPSRRLPDGTFCDIAHPVSAALRKTLEQRVTEAFLNAKGGDGED</sequence>
<dbReference type="OrthoDB" id="9796286at2"/>
<dbReference type="EMBL" id="FWXW01000006">
    <property type="protein sequence ID" value="SMC77247.1"/>
    <property type="molecule type" value="Genomic_DNA"/>
</dbReference>
<dbReference type="GO" id="GO:0030435">
    <property type="term" value="P:sporulation resulting in formation of a cellular spore"/>
    <property type="evidence" value="ECO:0007669"/>
    <property type="project" value="InterPro"/>
</dbReference>
<organism evidence="4 5">
    <name type="scientific">Papillibacter cinnamivorans DSM 12816</name>
    <dbReference type="NCBI Taxonomy" id="1122930"/>
    <lineage>
        <taxon>Bacteria</taxon>
        <taxon>Bacillati</taxon>
        <taxon>Bacillota</taxon>
        <taxon>Clostridia</taxon>
        <taxon>Eubacteriales</taxon>
        <taxon>Oscillospiraceae</taxon>
        <taxon>Papillibacter</taxon>
    </lineage>
</organism>
<keyword evidence="1" id="KW-0132">Cell division</keyword>
<dbReference type="InterPro" id="IPR036751">
    <property type="entry name" value="SpoVG_sf"/>
</dbReference>
<dbReference type="InterPro" id="IPR007170">
    <property type="entry name" value="SpoVG"/>
</dbReference>
<protein>
    <submittedName>
        <fullName evidence="4">Stage V sporulation protein G</fullName>
    </submittedName>
</protein>
<dbReference type="PANTHER" id="PTHR38429:SF1">
    <property type="entry name" value="SEPTATION PROTEIN SPOVG-RELATED"/>
    <property type="match status" value="1"/>
</dbReference>
<keyword evidence="3" id="KW-0131">Cell cycle</keyword>
<accession>A0A1W2BW72</accession>
<proteinExistence type="predicted"/>
<evidence type="ECO:0000256" key="3">
    <source>
        <dbReference type="ARBA" id="ARBA00023306"/>
    </source>
</evidence>
<evidence type="ECO:0000313" key="4">
    <source>
        <dbReference type="EMBL" id="SMC77247.1"/>
    </source>
</evidence>
<gene>
    <name evidence="4" type="ORF">SAMN02745168_2447</name>
</gene>
<reference evidence="4 5" key="1">
    <citation type="submission" date="2017-04" db="EMBL/GenBank/DDBJ databases">
        <authorList>
            <person name="Afonso C.L."/>
            <person name="Miller P.J."/>
            <person name="Scott M.A."/>
            <person name="Spackman E."/>
            <person name="Goraichik I."/>
            <person name="Dimitrov K.M."/>
            <person name="Suarez D.L."/>
            <person name="Swayne D.E."/>
        </authorList>
    </citation>
    <scope>NUCLEOTIDE SEQUENCE [LARGE SCALE GENOMIC DNA]</scope>
    <source>
        <strain evidence="4 5">DSM 12816</strain>
    </source>
</reference>
<name>A0A1W2BW72_9FIRM</name>
<dbReference type="PANTHER" id="PTHR38429">
    <property type="entry name" value="SEPTATION PROTEIN SPOVG-RELATED"/>
    <property type="match status" value="1"/>
</dbReference>
<dbReference type="SUPFAM" id="SSF160537">
    <property type="entry name" value="SpoVG-like"/>
    <property type="match status" value="1"/>
</dbReference>
<evidence type="ECO:0000256" key="1">
    <source>
        <dbReference type="ARBA" id="ARBA00022618"/>
    </source>
</evidence>
<dbReference type="RefSeq" id="WP_084235119.1">
    <property type="nucleotide sequence ID" value="NZ_FWXW01000006.1"/>
</dbReference>
<evidence type="ECO:0000256" key="2">
    <source>
        <dbReference type="ARBA" id="ARBA00023210"/>
    </source>
</evidence>
<dbReference type="GO" id="GO:0000917">
    <property type="term" value="P:division septum assembly"/>
    <property type="evidence" value="ECO:0007669"/>
    <property type="project" value="UniProtKB-KW"/>
</dbReference>
<keyword evidence="5" id="KW-1185">Reference proteome</keyword>
<dbReference type="STRING" id="1122930.SAMN02745168_2447"/>
<dbReference type="Pfam" id="PF04026">
    <property type="entry name" value="SpoVG"/>
    <property type="match status" value="1"/>
</dbReference>
<keyword evidence="2" id="KW-0717">Septation</keyword>
<dbReference type="Proteomes" id="UP000192790">
    <property type="component" value="Unassembled WGS sequence"/>
</dbReference>